<accession>A0A2T0B4V2</accession>
<feature type="transmembrane region" description="Helical" evidence="8">
    <location>
        <begin position="642"/>
        <end position="662"/>
    </location>
</feature>
<dbReference type="RefSeq" id="WP_106063372.1">
    <property type="nucleotide sequence ID" value="NZ_PVXO01000034.1"/>
</dbReference>
<evidence type="ECO:0000256" key="4">
    <source>
        <dbReference type="ARBA" id="ARBA00022989"/>
    </source>
</evidence>
<keyword evidence="3 7" id="KW-0812">Transmembrane</keyword>
<dbReference type="OrthoDB" id="9807568at2"/>
<dbReference type="PRINTS" id="PR01434">
    <property type="entry name" value="NADHDHGNASE5"/>
</dbReference>
<dbReference type="EC" id="1.-.-.-" evidence="10"/>
<dbReference type="PANTHER" id="PTHR42682:SF4">
    <property type="entry name" value="NADH-UBIQUINONE_PLASTOQUINONE"/>
    <property type="match status" value="1"/>
</dbReference>
<feature type="transmembrane region" description="Helical" evidence="8">
    <location>
        <begin position="162"/>
        <end position="185"/>
    </location>
</feature>
<feature type="transmembrane region" description="Helical" evidence="8">
    <location>
        <begin position="205"/>
        <end position="228"/>
    </location>
</feature>
<feature type="transmembrane region" description="Helical" evidence="8">
    <location>
        <begin position="110"/>
        <end position="127"/>
    </location>
</feature>
<keyword evidence="5 10" id="KW-0560">Oxidoreductase</keyword>
<keyword evidence="11" id="KW-1185">Reference proteome</keyword>
<evidence type="ECO:0000313" key="11">
    <source>
        <dbReference type="Proteomes" id="UP000239706"/>
    </source>
</evidence>
<dbReference type="PANTHER" id="PTHR42682">
    <property type="entry name" value="HYDROGENASE-4 COMPONENT F"/>
    <property type="match status" value="1"/>
</dbReference>
<feature type="transmembrane region" description="Helical" evidence="8">
    <location>
        <begin position="462"/>
        <end position="482"/>
    </location>
</feature>
<comment type="subcellular location">
    <subcellularLocation>
        <location evidence="1">Cell membrane</location>
        <topology evidence="1">Multi-pass membrane protein</topology>
    </subcellularLocation>
    <subcellularLocation>
        <location evidence="7">Membrane</location>
        <topology evidence="7">Multi-pass membrane protein</topology>
    </subcellularLocation>
</comment>
<dbReference type="GO" id="GO:0016491">
    <property type="term" value="F:oxidoreductase activity"/>
    <property type="evidence" value="ECO:0007669"/>
    <property type="project" value="UniProtKB-KW"/>
</dbReference>
<dbReference type="EMBL" id="PVXO01000034">
    <property type="protein sequence ID" value="PRR78915.1"/>
    <property type="molecule type" value="Genomic_DNA"/>
</dbReference>
<evidence type="ECO:0000256" key="1">
    <source>
        <dbReference type="ARBA" id="ARBA00004651"/>
    </source>
</evidence>
<feature type="transmembrane region" description="Helical" evidence="8">
    <location>
        <begin position="77"/>
        <end position="98"/>
    </location>
</feature>
<feature type="transmembrane region" description="Helical" evidence="8">
    <location>
        <begin position="133"/>
        <end position="150"/>
    </location>
</feature>
<evidence type="ECO:0000256" key="5">
    <source>
        <dbReference type="ARBA" id="ARBA00023002"/>
    </source>
</evidence>
<dbReference type="Proteomes" id="UP000239706">
    <property type="component" value="Unassembled WGS sequence"/>
</dbReference>
<keyword evidence="2" id="KW-1003">Cell membrane</keyword>
<keyword evidence="6 8" id="KW-0472">Membrane</keyword>
<evidence type="ECO:0000256" key="3">
    <source>
        <dbReference type="ARBA" id="ARBA00022692"/>
    </source>
</evidence>
<dbReference type="Pfam" id="PF00361">
    <property type="entry name" value="Proton_antipo_M"/>
    <property type="match status" value="1"/>
</dbReference>
<name>A0A2T0B4V2_9CLOT</name>
<reference evidence="10 11" key="1">
    <citation type="submission" date="2018-03" db="EMBL/GenBank/DDBJ databases">
        <title>Genome sequence of Clostridium liquoris DSM 100320.</title>
        <authorList>
            <person name="Poehlein A."/>
            <person name="Daniel R."/>
        </authorList>
    </citation>
    <scope>NUCLEOTIDE SEQUENCE [LARGE SCALE GENOMIC DNA]</scope>
    <source>
        <strain evidence="10 11">DSM 100320</strain>
    </source>
</reference>
<feature type="domain" description="NADH:quinone oxidoreductase/Mrp antiporter transmembrane" evidence="9">
    <location>
        <begin position="127"/>
        <end position="410"/>
    </location>
</feature>
<feature type="transmembrane region" description="Helical" evidence="8">
    <location>
        <begin position="269"/>
        <end position="290"/>
    </location>
</feature>
<evidence type="ECO:0000259" key="9">
    <source>
        <dbReference type="Pfam" id="PF00361"/>
    </source>
</evidence>
<feature type="transmembrane region" description="Helical" evidence="8">
    <location>
        <begin position="331"/>
        <end position="355"/>
    </location>
</feature>
<dbReference type="InterPro" id="IPR052175">
    <property type="entry name" value="ComplexI-like_HydComp"/>
</dbReference>
<sequence length="663" mass="75189">MNAHLILLLILILPLLGTFIGFIMGMVNEKYRDLFNVAITGYVFLLTCALFPVVSKERIDLNIPYIMGVGLQLKMDMFRYIFVWLTTFIWFLVTIYSTEYLISYKNRNRYYLFFMLTYWSTIGIFISENFLNLFAFFEIMSLTSYPLIVHDEDKYSHEAGETYIIMAVLGGLVLLMGLFLLYDYTQTLEITKLRVAIEGIGDIKYLISGLIMFGFGIKAGMFPLHVWLPKAHPAAPAPASAILSGILLKTGIFGIMVTAQIVVPGDKNVAIALLVLGFMTMFIGGLLAMFQRNIKRILAYSSMSQMGYIIVGIGLMGILGEHKAIALYGTLYHIINHVIFKVLLFLIAGEIYMVLHELSINCIGGFGINKKLLKAIFLIALCGIIGMPGFNGFISKNMLHHALAEATQIYGGFWLTLGEIIFVISSGFTTAYLLKIFVAVFVEKNDNLIVKQNIINKHRIGLPMIILAILVVFIGIIPKSIIPILDKAVIPFNVHSGIDIHFYTLENIKSSFTSIVLGVVLYMGFIRKILRKGSDNNWWYENIALNWFSLEKKIYIPTFKFLFKCISFVLRIFDKGLIRSIDFMGDYAETFGKKQISINNKLSYKIREKIDDVNINRKSIDKEKITISLNEKINKVGYRINSITYSVYIFGIVLLILFIALIY</sequence>
<evidence type="ECO:0000313" key="10">
    <source>
        <dbReference type="EMBL" id="PRR78915.1"/>
    </source>
</evidence>
<dbReference type="GO" id="GO:0005886">
    <property type="term" value="C:plasma membrane"/>
    <property type="evidence" value="ECO:0007669"/>
    <property type="project" value="UniProtKB-SubCell"/>
</dbReference>
<proteinExistence type="predicted"/>
<feature type="transmembrane region" description="Helical" evidence="8">
    <location>
        <begin position="6"/>
        <end position="27"/>
    </location>
</feature>
<dbReference type="AlphaFoldDB" id="A0A2T0B4V2"/>
<comment type="caution">
    <text evidence="10">The sequence shown here is derived from an EMBL/GenBank/DDBJ whole genome shotgun (WGS) entry which is preliminary data.</text>
</comment>
<evidence type="ECO:0000256" key="2">
    <source>
        <dbReference type="ARBA" id="ARBA00022475"/>
    </source>
</evidence>
<evidence type="ECO:0000256" key="8">
    <source>
        <dbReference type="SAM" id="Phobius"/>
    </source>
</evidence>
<evidence type="ECO:0000256" key="6">
    <source>
        <dbReference type="ARBA" id="ARBA00023136"/>
    </source>
</evidence>
<feature type="transmembrane region" description="Helical" evidence="8">
    <location>
        <begin position="297"/>
        <end position="319"/>
    </location>
</feature>
<feature type="transmembrane region" description="Helical" evidence="8">
    <location>
        <begin position="375"/>
        <end position="394"/>
    </location>
</feature>
<feature type="transmembrane region" description="Helical" evidence="8">
    <location>
        <begin position="414"/>
        <end position="442"/>
    </location>
</feature>
<gene>
    <name evidence="10" type="primary">hyfB_1</name>
    <name evidence="10" type="ORF">CLLI_12540</name>
</gene>
<evidence type="ECO:0000256" key="7">
    <source>
        <dbReference type="RuleBase" id="RU000320"/>
    </source>
</evidence>
<keyword evidence="4 8" id="KW-1133">Transmembrane helix</keyword>
<organism evidence="10 11">
    <name type="scientific">Clostridium liquoris</name>
    <dbReference type="NCBI Taxonomy" id="1289519"/>
    <lineage>
        <taxon>Bacteria</taxon>
        <taxon>Bacillati</taxon>
        <taxon>Bacillota</taxon>
        <taxon>Clostridia</taxon>
        <taxon>Eubacteriales</taxon>
        <taxon>Clostridiaceae</taxon>
        <taxon>Clostridium</taxon>
    </lineage>
</organism>
<feature type="transmembrane region" description="Helical" evidence="8">
    <location>
        <begin position="240"/>
        <end position="263"/>
    </location>
</feature>
<feature type="transmembrane region" description="Helical" evidence="8">
    <location>
        <begin position="34"/>
        <end position="54"/>
    </location>
</feature>
<dbReference type="InterPro" id="IPR001750">
    <property type="entry name" value="ND/Mrp_TM"/>
</dbReference>
<protein>
    <submittedName>
        <fullName evidence="10">Hydrogenase-4 component B</fullName>
        <ecNumber evidence="10">1.-.-.-</ecNumber>
    </submittedName>
</protein>